<dbReference type="OrthoDB" id="2562743at2759"/>
<accession>A0A5C3LV00</accession>
<evidence type="ECO:0000256" key="2">
    <source>
        <dbReference type="SAM" id="MobiDB-lite"/>
    </source>
</evidence>
<sequence length="434" mass="48587">MTTPENIAANAQYHTELLTSIAELDYVPTALEQQIAYVSDLESQLTRSEKRLQELSEKTKKERKEHATLRDSTTRRLAHKLTGRKEKFEAKESKEEREYVEALEKELTERDSQEALRQMLNEARTVLSDLKAKIKRHETLKKQLADLYSQVFDGPSETYPEDDRMEYELEEAHRRHDKIQRTLNQESQAAEILTKAVQSMGACQSRMQEALGYSRYDMWGGGGMSDMMERNALRAAQALAYQCEGLVDQACRISPQVQPVGRVNISQGSVISDVFFDNVFTDMAFHNKIKTSAAQVLLAYNRLKAERDACSRRADAAGAQLMHVSKDLEARRKELSDFRRATFESVAATMSPPLPGRPPTYEQVWQEPATPASTAAPSAANVPIPKSPPPQVFSPQPTGSGGGTGQSGSPSNWKSRNPYAAAMAERTRSLSQEL</sequence>
<keyword evidence="1" id="KW-0175">Coiled coil</keyword>
<name>A0A5C3LV00_9AGAR</name>
<organism evidence="3 4">
    <name type="scientific">Crucibulum laeve</name>
    <dbReference type="NCBI Taxonomy" id="68775"/>
    <lineage>
        <taxon>Eukaryota</taxon>
        <taxon>Fungi</taxon>
        <taxon>Dikarya</taxon>
        <taxon>Basidiomycota</taxon>
        <taxon>Agaricomycotina</taxon>
        <taxon>Agaricomycetes</taxon>
        <taxon>Agaricomycetidae</taxon>
        <taxon>Agaricales</taxon>
        <taxon>Agaricineae</taxon>
        <taxon>Nidulariaceae</taxon>
        <taxon>Crucibulum</taxon>
    </lineage>
</organism>
<keyword evidence="4" id="KW-1185">Reference proteome</keyword>
<dbReference type="AlphaFoldDB" id="A0A5C3LV00"/>
<evidence type="ECO:0000313" key="4">
    <source>
        <dbReference type="Proteomes" id="UP000308652"/>
    </source>
</evidence>
<gene>
    <name evidence="3" type="ORF">BDQ12DRAFT_686652</name>
</gene>
<protein>
    <submittedName>
        <fullName evidence="3">Uncharacterized protein</fullName>
    </submittedName>
</protein>
<dbReference type="PANTHER" id="PTHR21974">
    <property type="entry name" value="RE15880P"/>
    <property type="match status" value="1"/>
</dbReference>
<feature type="region of interest" description="Disordered" evidence="2">
    <location>
        <begin position="367"/>
        <end position="434"/>
    </location>
</feature>
<dbReference type="PANTHER" id="PTHR21974:SF2">
    <property type="entry name" value="RE15880P"/>
    <property type="match status" value="1"/>
</dbReference>
<dbReference type="STRING" id="68775.A0A5C3LV00"/>
<evidence type="ECO:0000256" key="1">
    <source>
        <dbReference type="SAM" id="Coils"/>
    </source>
</evidence>
<feature type="compositionally biased region" description="Low complexity" evidence="2">
    <location>
        <begin position="368"/>
        <end position="380"/>
    </location>
</feature>
<evidence type="ECO:0000313" key="3">
    <source>
        <dbReference type="EMBL" id="TFK36575.1"/>
    </source>
</evidence>
<reference evidence="3 4" key="1">
    <citation type="journal article" date="2019" name="Nat. Ecol. Evol.">
        <title>Megaphylogeny resolves global patterns of mushroom evolution.</title>
        <authorList>
            <person name="Varga T."/>
            <person name="Krizsan K."/>
            <person name="Foldi C."/>
            <person name="Dima B."/>
            <person name="Sanchez-Garcia M."/>
            <person name="Sanchez-Ramirez S."/>
            <person name="Szollosi G.J."/>
            <person name="Szarkandi J.G."/>
            <person name="Papp V."/>
            <person name="Albert L."/>
            <person name="Andreopoulos W."/>
            <person name="Angelini C."/>
            <person name="Antonin V."/>
            <person name="Barry K.W."/>
            <person name="Bougher N.L."/>
            <person name="Buchanan P."/>
            <person name="Buyck B."/>
            <person name="Bense V."/>
            <person name="Catcheside P."/>
            <person name="Chovatia M."/>
            <person name="Cooper J."/>
            <person name="Damon W."/>
            <person name="Desjardin D."/>
            <person name="Finy P."/>
            <person name="Geml J."/>
            <person name="Haridas S."/>
            <person name="Hughes K."/>
            <person name="Justo A."/>
            <person name="Karasinski D."/>
            <person name="Kautmanova I."/>
            <person name="Kiss B."/>
            <person name="Kocsube S."/>
            <person name="Kotiranta H."/>
            <person name="LaButti K.M."/>
            <person name="Lechner B.E."/>
            <person name="Liimatainen K."/>
            <person name="Lipzen A."/>
            <person name="Lukacs Z."/>
            <person name="Mihaltcheva S."/>
            <person name="Morgado L.N."/>
            <person name="Niskanen T."/>
            <person name="Noordeloos M.E."/>
            <person name="Ohm R.A."/>
            <person name="Ortiz-Santana B."/>
            <person name="Ovrebo C."/>
            <person name="Racz N."/>
            <person name="Riley R."/>
            <person name="Savchenko A."/>
            <person name="Shiryaev A."/>
            <person name="Soop K."/>
            <person name="Spirin V."/>
            <person name="Szebenyi C."/>
            <person name="Tomsovsky M."/>
            <person name="Tulloss R.E."/>
            <person name="Uehling J."/>
            <person name="Grigoriev I.V."/>
            <person name="Vagvolgyi C."/>
            <person name="Papp T."/>
            <person name="Martin F.M."/>
            <person name="Miettinen O."/>
            <person name="Hibbett D.S."/>
            <person name="Nagy L.G."/>
        </authorList>
    </citation>
    <scope>NUCLEOTIDE SEQUENCE [LARGE SCALE GENOMIC DNA]</scope>
    <source>
        <strain evidence="3 4">CBS 166.37</strain>
    </source>
</reference>
<proteinExistence type="predicted"/>
<dbReference type="Proteomes" id="UP000308652">
    <property type="component" value="Unassembled WGS sequence"/>
</dbReference>
<dbReference type="EMBL" id="ML213613">
    <property type="protein sequence ID" value="TFK36575.1"/>
    <property type="molecule type" value="Genomic_DNA"/>
</dbReference>
<feature type="coiled-coil region" evidence="1">
    <location>
        <begin position="38"/>
        <end position="189"/>
    </location>
</feature>